<name>A0A849HBR2_9MICO</name>
<gene>
    <name evidence="1" type="ORF">HJG52_05060</name>
</gene>
<sequence>MVEARAGACGSLADADRAIAGGALNPRRRRPAPAAGRPVTPAVEVFRAALV</sequence>
<accession>A0A849HBR2</accession>
<dbReference type="RefSeq" id="WP_171242406.1">
    <property type="nucleotide sequence ID" value="NZ_JABEPQ010000001.1"/>
</dbReference>
<keyword evidence="2" id="KW-1185">Reference proteome</keyword>
<reference evidence="1 2" key="1">
    <citation type="submission" date="2020-04" db="EMBL/GenBank/DDBJ databases">
        <title>Knoellia sp. isolate from air conditioner.</title>
        <authorList>
            <person name="Chea S."/>
            <person name="Kim D.-U."/>
        </authorList>
    </citation>
    <scope>NUCLEOTIDE SEQUENCE [LARGE SCALE GENOMIC DNA]</scope>
    <source>
        <strain evidence="1 2">DB2414S</strain>
    </source>
</reference>
<comment type="caution">
    <text evidence="1">The sequence shown here is derived from an EMBL/GenBank/DDBJ whole genome shotgun (WGS) entry which is preliminary data.</text>
</comment>
<dbReference type="Proteomes" id="UP000588586">
    <property type="component" value="Unassembled WGS sequence"/>
</dbReference>
<evidence type="ECO:0000313" key="1">
    <source>
        <dbReference type="EMBL" id="NNM45375.1"/>
    </source>
</evidence>
<proteinExistence type="predicted"/>
<dbReference type="EMBL" id="JABEPQ010000001">
    <property type="protein sequence ID" value="NNM45375.1"/>
    <property type="molecule type" value="Genomic_DNA"/>
</dbReference>
<dbReference type="AlphaFoldDB" id="A0A849HBR2"/>
<organism evidence="1 2">
    <name type="scientific">Knoellia koreensis</name>
    <dbReference type="NCBI Taxonomy" id="2730921"/>
    <lineage>
        <taxon>Bacteria</taxon>
        <taxon>Bacillati</taxon>
        <taxon>Actinomycetota</taxon>
        <taxon>Actinomycetes</taxon>
        <taxon>Micrococcales</taxon>
        <taxon>Intrasporangiaceae</taxon>
        <taxon>Knoellia</taxon>
    </lineage>
</organism>
<protein>
    <submittedName>
        <fullName evidence="1">Uncharacterized protein</fullName>
    </submittedName>
</protein>
<evidence type="ECO:0000313" key="2">
    <source>
        <dbReference type="Proteomes" id="UP000588586"/>
    </source>
</evidence>